<sequence>MIRNEARRDPYRTLVEAAIKVQERNVRVTVDMLDMLTGQAGATRAFLEHLREQQEAFWALAEGSFKTCLGLPHDGAPEGEAPSTGHRDSGLPVEDFDRLGVEELGRKLEGLCARDVERLKDHERRTGNRRAVMERLDRALV</sequence>
<dbReference type="Proteomes" id="UP000501452">
    <property type="component" value="Chromosome"/>
</dbReference>
<proteinExistence type="predicted"/>
<gene>
    <name evidence="2" type="ORF">GBA63_15825</name>
</gene>
<evidence type="ECO:0000313" key="2">
    <source>
        <dbReference type="EMBL" id="QIN83951.1"/>
    </source>
</evidence>
<dbReference type="RefSeq" id="WP_166177671.1">
    <property type="nucleotide sequence ID" value="NZ_CP045119.1"/>
</dbReference>
<reference evidence="2 3" key="1">
    <citation type="submission" date="2019-10" db="EMBL/GenBank/DDBJ databases">
        <title>Rubrobacter sp nov SCSIO 52090 isolated from a deep-sea sediment in the South China Sea.</title>
        <authorList>
            <person name="Chen R.W."/>
        </authorList>
    </citation>
    <scope>NUCLEOTIDE SEQUENCE [LARGE SCALE GENOMIC DNA]</scope>
    <source>
        <strain evidence="2 3">SCSIO 52909</strain>
    </source>
</reference>
<dbReference type="AlphaFoldDB" id="A0A6G8QC07"/>
<accession>A0A6G8QC07</accession>
<organism evidence="2 3">
    <name type="scientific">Rubrobacter tropicus</name>
    <dbReference type="NCBI Taxonomy" id="2653851"/>
    <lineage>
        <taxon>Bacteria</taxon>
        <taxon>Bacillati</taxon>
        <taxon>Actinomycetota</taxon>
        <taxon>Rubrobacteria</taxon>
        <taxon>Rubrobacterales</taxon>
        <taxon>Rubrobacteraceae</taxon>
        <taxon>Rubrobacter</taxon>
    </lineage>
</organism>
<evidence type="ECO:0000313" key="3">
    <source>
        <dbReference type="Proteomes" id="UP000501452"/>
    </source>
</evidence>
<name>A0A6G8QC07_9ACTN</name>
<dbReference type="EMBL" id="CP045119">
    <property type="protein sequence ID" value="QIN83951.1"/>
    <property type="molecule type" value="Genomic_DNA"/>
</dbReference>
<keyword evidence="3" id="KW-1185">Reference proteome</keyword>
<feature type="region of interest" description="Disordered" evidence="1">
    <location>
        <begin position="71"/>
        <end position="93"/>
    </location>
</feature>
<dbReference type="KEGG" id="rub:GBA63_15825"/>
<protein>
    <submittedName>
        <fullName evidence="2">Uncharacterized protein</fullName>
    </submittedName>
</protein>
<evidence type="ECO:0000256" key="1">
    <source>
        <dbReference type="SAM" id="MobiDB-lite"/>
    </source>
</evidence>